<dbReference type="InterPro" id="IPR019775">
    <property type="entry name" value="WD40_repeat_CS"/>
</dbReference>
<keyword evidence="2" id="KW-0963">Cytoplasm</keyword>
<dbReference type="PROSITE" id="PS50082">
    <property type="entry name" value="WD_REPEATS_2"/>
    <property type="match status" value="3"/>
</dbReference>
<feature type="region of interest" description="Disordered" evidence="16">
    <location>
        <begin position="1469"/>
        <end position="1509"/>
    </location>
</feature>
<evidence type="ECO:0000256" key="8">
    <source>
        <dbReference type="ARBA" id="ARBA00023069"/>
    </source>
</evidence>
<keyword evidence="4 14" id="KW-0853">WD repeat</keyword>
<dbReference type="InterPro" id="IPR036322">
    <property type="entry name" value="WD40_repeat_dom_sf"/>
</dbReference>
<reference evidence="19 20" key="1">
    <citation type="submission" date="2025-04" db="UniProtKB">
        <authorList>
            <consortium name="RefSeq"/>
        </authorList>
    </citation>
    <scope>IDENTIFICATION</scope>
    <source>
        <tissue evidence="19 20">Spleen</tissue>
    </source>
</reference>
<dbReference type="Gene3D" id="2.130.10.10">
    <property type="entry name" value="YVTN repeat-like/Quinoprotein amine dehydrogenase"/>
    <property type="match status" value="3"/>
</dbReference>
<evidence type="ECO:0000256" key="16">
    <source>
        <dbReference type="SAM" id="MobiDB-lite"/>
    </source>
</evidence>
<keyword evidence="3" id="KW-0597">Phosphoprotein</keyword>
<comment type="function">
    <text evidence="11">Flagellar protein involved in sperm flagellum axoneme organization and function.</text>
</comment>
<evidence type="ECO:0000256" key="3">
    <source>
        <dbReference type="ARBA" id="ARBA00022553"/>
    </source>
</evidence>
<evidence type="ECO:0000256" key="14">
    <source>
        <dbReference type="PROSITE-ProRule" id="PRU00221"/>
    </source>
</evidence>
<dbReference type="RefSeq" id="XP_020862785.1">
    <property type="nucleotide sequence ID" value="XM_021007126.1"/>
</dbReference>
<feature type="compositionally biased region" description="Acidic residues" evidence="16">
    <location>
        <begin position="1473"/>
        <end position="1507"/>
    </location>
</feature>
<evidence type="ECO:0000256" key="13">
    <source>
        <dbReference type="ARBA" id="ARBA00074727"/>
    </source>
</evidence>
<accession>A0A6P5LW44</accession>
<feature type="region of interest" description="Disordered" evidence="16">
    <location>
        <begin position="1250"/>
        <end position="1271"/>
    </location>
</feature>
<dbReference type="SUPFAM" id="SSF50978">
    <property type="entry name" value="WD40 repeat-like"/>
    <property type="match status" value="2"/>
</dbReference>
<feature type="coiled-coil region" evidence="15">
    <location>
        <begin position="1613"/>
        <end position="1713"/>
    </location>
</feature>
<dbReference type="Pfam" id="PF23409">
    <property type="entry name" value="Beta-prop_EML"/>
    <property type="match status" value="1"/>
</dbReference>
<feature type="compositionally biased region" description="Basic and acidic residues" evidence="16">
    <location>
        <begin position="1250"/>
        <end position="1267"/>
    </location>
</feature>
<evidence type="ECO:0000256" key="7">
    <source>
        <dbReference type="ARBA" id="ARBA00023054"/>
    </source>
</evidence>
<evidence type="ECO:0000256" key="6">
    <source>
        <dbReference type="ARBA" id="ARBA00022846"/>
    </source>
</evidence>
<name>A0A6P5LW44_PHACI</name>
<comment type="similarity">
    <text evidence="12">Belongs to the CFAP44 family.</text>
</comment>
<feature type="compositionally biased region" description="Acidic residues" evidence="16">
    <location>
        <begin position="1"/>
        <end position="32"/>
    </location>
</feature>
<dbReference type="PANTHER" id="PTHR14885:SF3">
    <property type="entry name" value="CILIA- AND FLAGELLA-ASSOCIATED PROTEIN 44"/>
    <property type="match status" value="1"/>
</dbReference>
<proteinExistence type="inferred from homology"/>
<feature type="compositionally biased region" description="Acidic residues" evidence="16">
    <location>
        <begin position="681"/>
        <end position="701"/>
    </location>
</feature>
<keyword evidence="10" id="KW-0966">Cell projection</keyword>
<dbReference type="FunFam" id="2.130.10.10:FF:000547">
    <property type="entry name" value="Cilia- and flagella-associated protein 44"/>
    <property type="match status" value="1"/>
</dbReference>
<dbReference type="InterPro" id="IPR001680">
    <property type="entry name" value="WD40_rpt"/>
</dbReference>
<dbReference type="InterPro" id="IPR055439">
    <property type="entry name" value="Beta-prop_EML_1st"/>
</dbReference>
<evidence type="ECO:0000256" key="12">
    <source>
        <dbReference type="ARBA" id="ARBA00060934"/>
    </source>
</evidence>
<evidence type="ECO:0000256" key="5">
    <source>
        <dbReference type="ARBA" id="ARBA00022737"/>
    </source>
</evidence>
<evidence type="ECO:0000313" key="18">
    <source>
        <dbReference type="Proteomes" id="UP000515140"/>
    </source>
</evidence>
<evidence type="ECO:0000259" key="17">
    <source>
        <dbReference type="Pfam" id="PF23409"/>
    </source>
</evidence>
<feature type="coiled-coil region" evidence="15">
    <location>
        <begin position="900"/>
        <end position="927"/>
    </location>
</feature>
<keyword evidence="18" id="KW-1185">Reference proteome</keyword>
<feature type="domain" description="EML-like first beta-propeller" evidence="17">
    <location>
        <begin position="149"/>
        <end position="360"/>
    </location>
</feature>
<dbReference type="KEGG" id="pcw:110222226"/>
<comment type="subcellular location">
    <subcellularLocation>
        <location evidence="1">Cytoplasm</location>
        <location evidence="1">Cytoskeleton</location>
        <location evidence="1">Flagellum axoneme</location>
    </subcellularLocation>
</comment>
<dbReference type="InterPro" id="IPR015943">
    <property type="entry name" value="WD40/YVTN_repeat-like_dom_sf"/>
</dbReference>
<protein>
    <recommendedName>
        <fullName evidence="13">Cilia- and flagella-associated protein 44</fullName>
    </recommendedName>
</protein>
<feature type="repeat" description="WD" evidence="14">
    <location>
        <begin position="343"/>
        <end position="365"/>
    </location>
</feature>
<evidence type="ECO:0000256" key="11">
    <source>
        <dbReference type="ARBA" id="ARBA00055223"/>
    </source>
</evidence>
<feature type="repeat" description="WD" evidence="14">
    <location>
        <begin position="429"/>
        <end position="461"/>
    </location>
</feature>
<evidence type="ECO:0000256" key="9">
    <source>
        <dbReference type="ARBA" id="ARBA00023212"/>
    </source>
</evidence>
<dbReference type="PANTHER" id="PTHR14885">
    <property type="entry name" value="CILIA- AND FLAGELLA-ASSOCIATED PROTEIN 43-RELATED"/>
    <property type="match status" value="1"/>
</dbReference>
<evidence type="ECO:0000313" key="19">
    <source>
        <dbReference type="RefSeq" id="XP_020862785.1"/>
    </source>
</evidence>
<feature type="coiled-coil region" evidence="15">
    <location>
        <begin position="1741"/>
        <end position="1804"/>
    </location>
</feature>
<dbReference type="CTD" id="55779"/>
<evidence type="ECO:0000256" key="15">
    <source>
        <dbReference type="SAM" id="Coils"/>
    </source>
</evidence>
<evidence type="ECO:0000256" key="2">
    <source>
        <dbReference type="ARBA" id="ARBA00022490"/>
    </source>
</evidence>
<dbReference type="FunFam" id="2.130.10.10:FF:000401">
    <property type="entry name" value="Cilia- and flagella-associated protein 44"/>
    <property type="match status" value="1"/>
</dbReference>
<evidence type="ECO:0000256" key="10">
    <source>
        <dbReference type="ARBA" id="ARBA00023273"/>
    </source>
</evidence>
<feature type="coiled-coil region" evidence="15">
    <location>
        <begin position="1530"/>
        <end position="1585"/>
    </location>
</feature>
<evidence type="ECO:0000313" key="20">
    <source>
        <dbReference type="RefSeq" id="XP_020862786.1"/>
    </source>
</evidence>
<dbReference type="Pfam" id="PF00400">
    <property type="entry name" value="WD40"/>
    <property type="match status" value="3"/>
</dbReference>
<dbReference type="RefSeq" id="XP_020862786.1">
    <property type="nucleotide sequence ID" value="XM_021007127.1"/>
</dbReference>
<keyword evidence="6 19" id="KW-0282">Flagellum</keyword>
<keyword evidence="9" id="KW-0206">Cytoskeleton</keyword>
<feature type="region of interest" description="Disordered" evidence="16">
    <location>
        <begin position="676"/>
        <end position="705"/>
    </location>
</feature>
<evidence type="ECO:0000256" key="4">
    <source>
        <dbReference type="ARBA" id="ARBA00022574"/>
    </source>
</evidence>
<dbReference type="Proteomes" id="UP000515140">
    <property type="component" value="Unplaced"/>
</dbReference>
<feature type="repeat" description="WD" evidence="14">
    <location>
        <begin position="534"/>
        <end position="565"/>
    </location>
</feature>
<dbReference type="SMART" id="SM00320">
    <property type="entry name" value="WD40"/>
    <property type="match status" value="6"/>
</dbReference>
<dbReference type="GO" id="GO:0007288">
    <property type="term" value="P:sperm axoneme assembly"/>
    <property type="evidence" value="ECO:0007669"/>
    <property type="project" value="UniProtKB-ARBA"/>
</dbReference>
<organism evidence="18 19">
    <name type="scientific">Phascolarctos cinereus</name>
    <name type="common">Koala</name>
    <dbReference type="NCBI Taxonomy" id="38626"/>
    <lineage>
        <taxon>Eukaryota</taxon>
        <taxon>Metazoa</taxon>
        <taxon>Chordata</taxon>
        <taxon>Craniata</taxon>
        <taxon>Vertebrata</taxon>
        <taxon>Euteleostomi</taxon>
        <taxon>Mammalia</taxon>
        <taxon>Metatheria</taxon>
        <taxon>Diprotodontia</taxon>
        <taxon>Phascolarctidae</taxon>
        <taxon>Phascolarctos</taxon>
    </lineage>
</organism>
<keyword evidence="8" id="KW-0969">Cilium</keyword>
<evidence type="ECO:0000256" key="1">
    <source>
        <dbReference type="ARBA" id="ARBA00004611"/>
    </source>
</evidence>
<keyword evidence="7 15" id="KW-0175">Coiled coil</keyword>
<sequence>MDQDEESEKPDDEEDYYEEEDEFETEVEESEEISERTDTAPEQSEYSYSEDPFLEEIEKSGEEPVKKISENFFYKYNEVASIPFVTQDSGIPLNLLTLIHSFGYDSTRRANLHLLDSQTLIFIAGNQIVFVDLTTFEQSYLRSNSGRGIGALAVHPDKTHFVVAEKGVYPNVIIYDYPLLRPYRILREGTEEAYAYASFNSVGSLLATVGSYPDYTITVWNWKEEQPILRTKAFSQDVFKVTFNPEDEEQLTTAGSGHIKFWLMALTFTGLKLQGFLGRFGKTAVTDIEGYMELPDGKVLSGSEWGNLLLWEGGLIKVELCRHTRRTCHVGPITQIMLDEGEIITAGEDGCIRIWDFETIDTADAVDESEMIEMEPINEMQVGKNVKLYSMVKIFKPGNSIWFAQDANGAIWKLDLSFSNITQDPKCLFSFHTGPITAMAVSPFTYLMATTSHDCSVRIFDFAAKLFLTQMDFKEGGTALTWAPRVVSYRGGLLVAGFEDGVIRILELFDPKGLVVFAGRRKVMAAQLHLKQAIKPHTAAVTAIAYEQNGEVLATGSKDKTVFFFVVGKQYEPIGYINVPGPVTQLVWTPKSYDDSFLLILCENGYVLEVPVPQVRETETLPTFEIKDLPIKCFHFMSIKSRILRDIEIERRRKRKEEKEKEKEERRKIRLQMMKALKESEGEEEEEGEQEEEEEEEEEGPLPEIFTPDKPCPILCGFYSAPKKFWISLGGYDSGFLYHCKFPDKQAKTMEEQQDEPFDFHLVEDTDDNPIRVISFSLSKFMMFCGMQKGQIRVYILKDQNLQLTDMQSYWSYSIHDNDYGQIQALCPSYDDRFVVTCGADSNIFVFNVLSEEELEEGLKATVPPARIGIETEKRAEDIEDPNTYSIEGARRKREHDQIMKEAEEIKAQKRAKLRDLRNEFEKLLVKNAELPEHMQLHRTEFDVDTKVREETERKMVKKIKQVEKELAWEKEKHRIALLKLQQRFRDSLEFDTVIVHAIQTEHKISTYRLLKLSGKYTKARRLSQTERRTSKFDWKEKEVVSAKKESQKDAAPVATGSDDIFIEKERKGQPRTLSDLMVENQVDKMKKIMIKAEKAQNKILQRRKEWEELYKSKPEDDYEDPKDVLAIKEAQNNMGDFNLKTAPDYKIPEQMRINAAKKEEEIGILETMAHEKKFNMNKCIISLRDQKIAVIEEIQCLVQELKTIHSILPEEKHLPIPEVPQLQPEEVPEKKYQYDEEILLEFKLEQERKAAEEQQKETEEQQKEPEEGFMGFGTGRVKKKISLKEGELIRQDSKAAKIPVMVVPEVQKPAEFPKTEPTEMELEIVKREEIRNVYMQQHVIDRIRELIITFDAEFRLLRHQKLKLDIEMKLADLHHVTLFQEMLLLKNFEKQENILQERVSSLDREQQDMKWKINENLGEMEERKNEINRLQEQEKAIYSNFQATLGENNKFASFLMKVLKKNIKRVKKKEVEGEEEEDESSKEDSDDESSFESDEEESESEDEAFDESMGLANCDPALYEMTLQLREKRLDIEEALSDEKKLLDNLRKEYDVMSKKVKVVVNNLETAEEALEAYQREKQQRLNELLVVIPLKLHQVECVEFGEIPQDLSNALVFSNSSLQRLQERIVQLQEENIQQQELNKECRERRKKLVLEKREMAKKIKKMKEMVTQLMIDKFGKEIDLEALQTLSINKKLEELKIKKMRKELSNAQEIRNWEDKISQVRWDLMMKTKEHTKKLQQMNELCLEKRRLESRLNTLQSQQGNAFQGPRKADIVAREKITEVIQIQAEKILALKEEIAILRRKGGLILPPINSAR</sequence>
<keyword evidence="5" id="KW-0677">Repeat</keyword>
<feature type="region of interest" description="Disordered" evidence="16">
    <location>
        <begin position="1"/>
        <end position="50"/>
    </location>
</feature>
<dbReference type="FunFam" id="2.130.10.10:FF:002397">
    <property type="entry name" value="Cilia and flagella associated protein 44"/>
    <property type="match status" value="1"/>
</dbReference>
<gene>
    <name evidence="19 20" type="primary">CFAP44</name>
</gene>
<dbReference type="GeneID" id="110222226"/>
<dbReference type="PROSITE" id="PS00678">
    <property type="entry name" value="WD_REPEATS_1"/>
    <property type="match status" value="1"/>
</dbReference>